<evidence type="ECO:0000259" key="2">
    <source>
        <dbReference type="Pfam" id="PF13548"/>
    </source>
</evidence>
<feature type="transmembrane region" description="Helical" evidence="1">
    <location>
        <begin position="134"/>
        <end position="153"/>
    </location>
</feature>
<keyword evidence="1" id="KW-0812">Transmembrane</keyword>
<dbReference type="RefSeq" id="WP_147026895.1">
    <property type="nucleotide sequence ID" value="NZ_BJZU01000066.1"/>
</dbReference>
<accession>A0A512J5S7</accession>
<reference evidence="4" key="4">
    <citation type="submission" date="2023-01" db="EMBL/GenBank/DDBJ databases">
        <title>Draft genome sequence of Methylobacterium oxalidis strain NBRC 107715.</title>
        <authorList>
            <person name="Sun Q."/>
            <person name="Mori K."/>
        </authorList>
    </citation>
    <scope>NUCLEOTIDE SEQUENCE</scope>
    <source>
        <strain evidence="4">NBRC 107715</strain>
    </source>
</reference>
<evidence type="ECO:0000313" key="5">
    <source>
        <dbReference type="Proteomes" id="UP000321960"/>
    </source>
</evidence>
<keyword evidence="1" id="KW-1133">Transmembrane helix</keyword>
<sequence>MFALSLALVVGVVTGLRAMTGAACAAWAAYLGLLPVAGTWLGWLASPWTAGILTILALGEFVTDQLPSTPSRTVPVQFGTRVLVGALAGAAFGTYGGAMALGALAGALGAVAGTLGGAAIRGRLARSFGRDRPAALIEDGAAVALAILAVLVLR</sequence>
<dbReference type="Proteomes" id="UP001156856">
    <property type="component" value="Unassembled WGS sequence"/>
</dbReference>
<reference evidence="3 5" key="3">
    <citation type="submission" date="2019-07" db="EMBL/GenBank/DDBJ databases">
        <title>Whole genome shotgun sequence of Methylobacterium oxalidis NBRC 107715.</title>
        <authorList>
            <person name="Hosoyama A."/>
            <person name="Uohara A."/>
            <person name="Ohji S."/>
            <person name="Ichikawa N."/>
        </authorList>
    </citation>
    <scope>NUCLEOTIDE SEQUENCE [LARGE SCALE GENOMIC DNA]</scope>
    <source>
        <strain evidence="3 5">NBRC 107715</strain>
    </source>
</reference>
<feature type="domain" description="DUF4126" evidence="2">
    <location>
        <begin position="5"/>
        <end position="151"/>
    </location>
</feature>
<reference evidence="4" key="1">
    <citation type="journal article" date="2014" name="Int. J. Syst. Evol. Microbiol.">
        <title>Complete genome of a new Firmicutes species belonging to the dominant human colonic microbiota ('Ruminococcus bicirculans') reveals two chromosomes and a selective capacity to utilize plant glucans.</title>
        <authorList>
            <consortium name="NISC Comparative Sequencing Program"/>
            <person name="Wegmann U."/>
            <person name="Louis P."/>
            <person name="Goesmann A."/>
            <person name="Henrissat B."/>
            <person name="Duncan S.H."/>
            <person name="Flint H.J."/>
        </authorList>
    </citation>
    <scope>NUCLEOTIDE SEQUENCE</scope>
    <source>
        <strain evidence="4">NBRC 107715</strain>
    </source>
</reference>
<evidence type="ECO:0000313" key="6">
    <source>
        <dbReference type="Proteomes" id="UP001156856"/>
    </source>
</evidence>
<name>A0A512J5S7_9HYPH</name>
<comment type="caution">
    <text evidence="3">The sequence shown here is derived from an EMBL/GenBank/DDBJ whole genome shotgun (WGS) entry which is preliminary data.</text>
</comment>
<dbReference type="Proteomes" id="UP000321960">
    <property type="component" value="Unassembled WGS sequence"/>
</dbReference>
<dbReference type="AlphaFoldDB" id="A0A512J5S7"/>
<dbReference type="OrthoDB" id="9812409at2"/>
<proteinExistence type="predicted"/>
<dbReference type="InterPro" id="IPR025196">
    <property type="entry name" value="DUF4126"/>
</dbReference>
<feature type="transmembrane region" description="Helical" evidence="1">
    <location>
        <begin position="41"/>
        <end position="62"/>
    </location>
</feature>
<keyword evidence="6" id="KW-1185">Reference proteome</keyword>
<dbReference type="EMBL" id="BSPK01000024">
    <property type="protein sequence ID" value="GLS63543.1"/>
    <property type="molecule type" value="Genomic_DNA"/>
</dbReference>
<gene>
    <name evidence="4" type="ORF">GCM10007888_19240</name>
    <name evidence="3" type="ORF">MOX02_33560</name>
</gene>
<evidence type="ECO:0000256" key="1">
    <source>
        <dbReference type="SAM" id="Phobius"/>
    </source>
</evidence>
<evidence type="ECO:0000313" key="3">
    <source>
        <dbReference type="EMBL" id="GEP05318.1"/>
    </source>
</evidence>
<organism evidence="3 5">
    <name type="scientific">Methylobacterium oxalidis</name>
    <dbReference type="NCBI Taxonomy" id="944322"/>
    <lineage>
        <taxon>Bacteria</taxon>
        <taxon>Pseudomonadati</taxon>
        <taxon>Pseudomonadota</taxon>
        <taxon>Alphaproteobacteria</taxon>
        <taxon>Hyphomicrobiales</taxon>
        <taxon>Methylobacteriaceae</taxon>
        <taxon>Methylobacterium</taxon>
    </lineage>
</organism>
<protein>
    <submittedName>
        <fullName evidence="3">Membrane protein</fullName>
    </submittedName>
</protein>
<reference evidence="6" key="2">
    <citation type="journal article" date="2019" name="Int. J. Syst. Evol. Microbiol.">
        <title>The Global Catalogue of Microorganisms (GCM) 10K type strain sequencing project: providing services to taxonomists for standard genome sequencing and annotation.</title>
        <authorList>
            <consortium name="The Broad Institute Genomics Platform"/>
            <consortium name="The Broad Institute Genome Sequencing Center for Infectious Disease"/>
            <person name="Wu L."/>
            <person name="Ma J."/>
        </authorList>
    </citation>
    <scope>NUCLEOTIDE SEQUENCE [LARGE SCALE GENOMIC DNA]</scope>
    <source>
        <strain evidence="6">NBRC 107715</strain>
    </source>
</reference>
<keyword evidence="1" id="KW-0472">Membrane</keyword>
<dbReference type="Pfam" id="PF13548">
    <property type="entry name" value="DUF4126"/>
    <property type="match status" value="1"/>
</dbReference>
<dbReference type="EMBL" id="BJZU01000066">
    <property type="protein sequence ID" value="GEP05318.1"/>
    <property type="molecule type" value="Genomic_DNA"/>
</dbReference>
<evidence type="ECO:0000313" key="4">
    <source>
        <dbReference type="EMBL" id="GLS63543.1"/>
    </source>
</evidence>